<dbReference type="Proteomes" id="UP000053257">
    <property type="component" value="Unassembled WGS sequence"/>
</dbReference>
<accession>A0A0C3PC15</accession>
<protein>
    <submittedName>
        <fullName evidence="2">Uncharacterized protein</fullName>
    </submittedName>
</protein>
<sequence length="178" mass="18856">MAAQRTGLQTAPRGPTQTREPQGLVIQRSFSSRVYVSGNKEACLKHPSSLCTLSVASTIRGHTSAPHAPTSDAWTRSSGRPRAPRWCAGNGCPYRANADAGMPPACIVGRKLCAHGRDTHSRHSQPSTASIPSGRAAVAILARATSPLVLVPCSPYTVAHRPFAPCGPSDWRRARTPS</sequence>
<evidence type="ECO:0000313" key="2">
    <source>
        <dbReference type="EMBL" id="KIP02578.1"/>
    </source>
</evidence>
<feature type="region of interest" description="Disordered" evidence="1">
    <location>
        <begin position="61"/>
        <end position="81"/>
    </location>
</feature>
<dbReference type="HOGENOM" id="CLU_1511126_0_0_1"/>
<dbReference type="AlphaFoldDB" id="A0A0C3PC15"/>
<feature type="region of interest" description="Disordered" evidence="1">
    <location>
        <begin position="1"/>
        <end position="22"/>
    </location>
</feature>
<gene>
    <name evidence="2" type="ORF">PHLGIDRAFT_286896</name>
</gene>
<keyword evidence="3" id="KW-1185">Reference proteome</keyword>
<proteinExistence type="predicted"/>
<reference evidence="2 3" key="1">
    <citation type="journal article" date="2014" name="PLoS Genet.">
        <title>Analysis of the Phlebiopsis gigantea genome, transcriptome and secretome provides insight into its pioneer colonization strategies of wood.</title>
        <authorList>
            <person name="Hori C."/>
            <person name="Ishida T."/>
            <person name="Igarashi K."/>
            <person name="Samejima M."/>
            <person name="Suzuki H."/>
            <person name="Master E."/>
            <person name="Ferreira P."/>
            <person name="Ruiz-Duenas F.J."/>
            <person name="Held B."/>
            <person name="Canessa P."/>
            <person name="Larrondo L.F."/>
            <person name="Schmoll M."/>
            <person name="Druzhinina I.S."/>
            <person name="Kubicek C.P."/>
            <person name="Gaskell J.A."/>
            <person name="Kersten P."/>
            <person name="St John F."/>
            <person name="Glasner J."/>
            <person name="Sabat G."/>
            <person name="Splinter BonDurant S."/>
            <person name="Syed K."/>
            <person name="Yadav J."/>
            <person name="Mgbeahuruike A.C."/>
            <person name="Kovalchuk A."/>
            <person name="Asiegbu F.O."/>
            <person name="Lackner G."/>
            <person name="Hoffmeister D."/>
            <person name="Rencoret J."/>
            <person name="Gutierrez A."/>
            <person name="Sun H."/>
            <person name="Lindquist E."/>
            <person name="Barry K."/>
            <person name="Riley R."/>
            <person name="Grigoriev I.V."/>
            <person name="Henrissat B."/>
            <person name="Kues U."/>
            <person name="Berka R.M."/>
            <person name="Martinez A.T."/>
            <person name="Covert S.F."/>
            <person name="Blanchette R.A."/>
            <person name="Cullen D."/>
        </authorList>
    </citation>
    <scope>NUCLEOTIDE SEQUENCE [LARGE SCALE GENOMIC DNA]</scope>
    <source>
        <strain evidence="2 3">11061_1 CR5-6</strain>
    </source>
</reference>
<evidence type="ECO:0000256" key="1">
    <source>
        <dbReference type="SAM" id="MobiDB-lite"/>
    </source>
</evidence>
<organism evidence="2 3">
    <name type="scientific">Phlebiopsis gigantea (strain 11061_1 CR5-6)</name>
    <name type="common">White-rot fungus</name>
    <name type="synonym">Peniophora gigantea</name>
    <dbReference type="NCBI Taxonomy" id="745531"/>
    <lineage>
        <taxon>Eukaryota</taxon>
        <taxon>Fungi</taxon>
        <taxon>Dikarya</taxon>
        <taxon>Basidiomycota</taxon>
        <taxon>Agaricomycotina</taxon>
        <taxon>Agaricomycetes</taxon>
        <taxon>Polyporales</taxon>
        <taxon>Phanerochaetaceae</taxon>
        <taxon>Phlebiopsis</taxon>
    </lineage>
</organism>
<dbReference type="EMBL" id="KN840665">
    <property type="protein sequence ID" value="KIP02578.1"/>
    <property type="molecule type" value="Genomic_DNA"/>
</dbReference>
<name>A0A0C3PC15_PHLG1</name>
<evidence type="ECO:0000313" key="3">
    <source>
        <dbReference type="Proteomes" id="UP000053257"/>
    </source>
</evidence>